<sequence length="1325" mass="148344">MDEHREILYKKASTNLPDWPKGPNDFYVAILSHRKHVRSCEHKDLLWLKVRGKNTVAQVKAAHSRRVGRKVVLYDGRNVVTDDTQIRYLNHHRSDVVVFWTKRDEGREALARVTGKSVTIRNETSAMRNMRAESAKHRDPIHLSKDVLGDLTKGLEAINQHHEGTILKAEKGLRLYRVICSDCPVWTHYCPLQASPERIVDAVGIAAKHIDTDRHKHFVRHKFNRIKEIADELPDLYRRYPGSEFAVEVLPFKTEAPLVTCATCPEWKHQTFIGELLRMTMAMLEKHLKSRDHQNALDTEMEVAAEPIVQNDQPSTKPENEFVTLMEPPFEQSSDDDDFDAMDVDPKPRVKFPRHLLEKYKVIQLDDLDGLHCQECRVNITDPTTPAHVQISDAADHMNKAKHHCSFLSFLLSEMARVLDNPHRASSHAVRLKELIMKHVKKYPLAKLELAPVLRQNNVHVLQCIVCKGAGFHKYMFKNAVDKFAFASLRKAAHHLASDGHQRAAEEAAAAPSSTASKLAQHARFRGIESTKDQVASTSKSPHTRPGKPHITESHLITAARANHPVVAPAIEFAFRSFAHNKIDCEFCNRFYDNVCNGNLTKFTTFEILEPLDHVSNHAKAADLKEGLAHLSRPGLACVLETDMRDDGLTMTCRSCPTFSYQVLWSVNDAMITAEAHIAERKRLDNSAGPSNSTHHSNVLATQTLPLKQASSVLLTAMDNMCKKYSPESSIFVKDTQHKSPMCEIKCRDCLNWSFTSLFSAPSSLKSEKCLDLFRCVAKKHLRSKEHRVALKRRIDATAVATNASETGVFSANGGTEISARGIDEKDPAGVTNAQKSTSTFTLKMQKAQSVHERHFPDCSYCSGFFRSIAGHLKLPRALWHAFRHVYNHMHMAELEEELHKLYGPTTIVRMWGQNIRIMCNYCPGITYIQDNALAGTGWDNEFAAVESHVAEPEHVARQQSADRATATSGHPAASSSALPVSSPQPLPAHPAESPPEEPSSETLLIANSQKHFPEHASDIQEAFSKYTDGGVDCGKCEGLFEDISLMAPAKSENWDTDEVMAGVKHVISHMKRGDLAVSEEEEEETMSDRTESESNDKKEAEEEFTSIRVLEPKAHYLPSTIRDLAIQEISTNSKKFFPTQASAIRKAYLQYLDADVDCEECDHVLGCLSSVTAGRWEWTAEEAENGIGHLLEHVMGDDDIESEDGRKADSGEAVDEGEDEHESEEDTAEDDTSEEDSSEEDTEQNTTIIVLPPTATTTTPTTHPSLTPLHAKYPTSSFSLQKNARNEDCFTCLDCLRTLSSGSSMRNYEQHLGSVAHRKIIAEK</sequence>
<evidence type="ECO:0000313" key="3">
    <source>
        <dbReference type="Proteomes" id="UP000178129"/>
    </source>
</evidence>
<feature type="compositionally biased region" description="Low complexity" evidence="1">
    <location>
        <begin position="1247"/>
        <end position="1271"/>
    </location>
</feature>
<feature type="compositionally biased region" description="Acidic residues" evidence="1">
    <location>
        <begin position="1213"/>
        <end position="1244"/>
    </location>
</feature>
<dbReference type="EMBL" id="FJUW01000004">
    <property type="protein sequence ID" value="CZS91274.1"/>
    <property type="molecule type" value="Genomic_DNA"/>
</dbReference>
<feature type="compositionally biased region" description="Polar residues" evidence="1">
    <location>
        <begin position="958"/>
        <end position="969"/>
    </location>
</feature>
<protein>
    <submittedName>
        <fullName evidence="2">Uncharacterized protein</fullName>
    </submittedName>
</protein>
<proteinExistence type="predicted"/>
<feature type="compositionally biased region" description="Basic and acidic residues" evidence="1">
    <location>
        <begin position="1087"/>
        <end position="1101"/>
    </location>
</feature>
<feature type="region of interest" description="Disordered" evidence="1">
    <location>
        <begin position="1075"/>
        <end position="1104"/>
    </location>
</feature>
<dbReference type="Proteomes" id="UP000178129">
    <property type="component" value="Unassembled WGS sequence"/>
</dbReference>
<dbReference type="InParanoid" id="A0A1E1K408"/>
<feature type="region of interest" description="Disordered" evidence="1">
    <location>
        <begin position="529"/>
        <end position="550"/>
    </location>
</feature>
<feature type="compositionally biased region" description="Pro residues" evidence="1">
    <location>
        <begin position="983"/>
        <end position="994"/>
    </location>
</feature>
<accession>A0A1E1K408</accession>
<gene>
    <name evidence="2" type="ORF">RCO7_01525</name>
</gene>
<evidence type="ECO:0000313" key="2">
    <source>
        <dbReference type="EMBL" id="CZS91274.1"/>
    </source>
</evidence>
<feature type="region of interest" description="Disordered" evidence="1">
    <location>
        <begin position="1201"/>
        <end position="1271"/>
    </location>
</feature>
<comment type="caution">
    <text evidence="2">The sequence shown here is derived from an EMBL/GenBank/DDBJ whole genome shotgun (WGS) entry which is preliminary data.</text>
</comment>
<evidence type="ECO:0000256" key="1">
    <source>
        <dbReference type="SAM" id="MobiDB-lite"/>
    </source>
</evidence>
<feature type="region of interest" description="Disordered" evidence="1">
    <location>
        <begin position="952"/>
        <end position="1001"/>
    </location>
</feature>
<reference evidence="3" key="1">
    <citation type="submission" date="2016-03" db="EMBL/GenBank/DDBJ databases">
        <authorList>
            <person name="Ploux O."/>
        </authorList>
    </citation>
    <scope>NUCLEOTIDE SEQUENCE [LARGE SCALE GENOMIC DNA]</scope>
    <source>
        <strain evidence="3">UK7</strain>
    </source>
</reference>
<organism evidence="2 3">
    <name type="scientific">Rhynchosporium graminicola</name>
    <dbReference type="NCBI Taxonomy" id="2792576"/>
    <lineage>
        <taxon>Eukaryota</taxon>
        <taxon>Fungi</taxon>
        <taxon>Dikarya</taxon>
        <taxon>Ascomycota</taxon>
        <taxon>Pezizomycotina</taxon>
        <taxon>Leotiomycetes</taxon>
        <taxon>Helotiales</taxon>
        <taxon>Ploettnerulaceae</taxon>
        <taxon>Rhynchosporium</taxon>
    </lineage>
</organism>
<feature type="compositionally biased region" description="Low complexity" evidence="1">
    <location>
        <begin position="972"/>
        <end position="982"/>
    </location>
</feature>
<keyword evidence="3" id="KW-1185">Reference proteome</keyword>
<name>A0A1E1K408_9HELO</name>